<dbReference type="InterPro" id="IPR001650">
    <property type="entry name" value="Helicase_C-like"/>
</dbReference>
<evidence type="ECO:0000256" key="4">
    <source>
        <dbReference type="ARBA" id="ARBA00022840"/>
    </source>
</evidence>
<dbReference type="PANTHER" id="PTHR12131">
    <property type="entry name" value="ATP-DEPENDENT RNA AND DNA HELICASE"/>
    <property type="match status" value="1"/>
</dbReference>
<dbReference type="GO" id="GO:0005524">
    <property type="term" value="F:ATP binding"/>
    <property type="evidence" value="ECO:0007669"/>
    <property type="project" value="UniProtKB-KW"/>
</dbReference>
<evidence type="ECO:0000313" key="7">
    <source>
        <dbReference type="EMBL" id="MBO2449646.1"/>
    </source>
</evidence>
<dbReference type="Pfam" id="PF00271">
    <property type="entry name" value="Helicase_C"/>
    <property type="match status" value="1"/>
</dbReference>
<dbReference type="FunFam" id="3.40.50.300:FF:000922">
    <property type="entry name" value="DEAD/DEAH box helicase"/>
    <property type="match status" value="1"/>
</dbReference>
<dbReference type="InterPro" id="IPR050699">
    <property type="entry name" value="RNA-DNA_Helicase"/>
</dbReference>
<evidence type="ECO:0000259" key="6">
    <source>
        <dbReference type="PROSITE" id="PS51194"/>
    </source>
</evidence>
<keyword evidence="8" id="KW-1185">Reference proteome</keyword>
<dbReference type="PROSITE" id="PS51194">
    <property type="entry name" value="HELICASE_CTER"/>
    <property type="match status" value="1"/>
</dbReference>
<dbReference type="InterPro" id="IPR014001">
    <property type="entry name" value="Helicase_ATP-bd"/>
</dbReference>
<reference evidence="7" key="1">
    <citation type="submission" date="2021-03" db="EMBL/GenBank/DDBJ databases">
        <authorList>
            <person name="Kanchanasin P."/>
            <person name="Saeng-In P."/>
            <person name="Phongsopitanun W."/>
            <person name="Yuki M."/>
            <person name="Kudo T."/>
            <person name="Ohkuma M."/>
            <person name="Tanasupawat S."/>
        </authorList>
    </citation>
    <scope>NUCLEOTIDE SEQUENCE</scope>
    <source>
        <strain evidence="7">GKU 128</strain>
    </source>
</reference>
<feature type="domain" description="Helicase C-terminal" evidence="6">
    <location>
        <begin position="247"/>
        <end position="416"/>
    </location>
</feature>
<feature type="domain" description="Helicase ATP-binding" evidence="5">
    <location>
        <begin position="40"/>
        <end position="196"/>
    </location>
</feature>
<evidence type="ECO:0000313" key="8">
    <source>
        <dbReference type="Proteomes" id="UP000669179"/>
    </source>
</evidence>
<comment type="caution">
    <text evidence="7">The sequence shown here is derived from an EMBL/GenBank/DDBJ whole genome shotgun (WGS) entry which is preliminary data.</text>
</comment>
<organism evidence="7 8">
    <name type="scientific">Actinomadura barringtoniae</name>
    <dbReference type="NCBI Taxonomy" id="1427535"/>
    <lineage>
        <taxon>Bacteria</taxon>
        <taxon>Bacillati</taxon>
        <taxon>Actinomycetota</taxon>
        <taxon>Actinomycetes</taxon>
        <taxon>Streptosporangiales</taxon>
        <taxon>Thermomonosporaceae</taxon>
        <taxon>Actinomadura</taxon>
    </lineage>
</organism>
<dbReference type="Proteomes" id="UP000669179">
    <property type="component" value="Unassembled WGS sequence"/>
</dbReference>
<dbReference type="Gene3D" id="3.40.50.300">
    <property type="entry name" value="P-loop containing nucleotide triphosphate hydrolases"/>
    <property type="match status" value="2"/>
</dbReference>
<evidence type="ECO:0000256" key="3">
    <source>
        <dbReference type="ARBA" id="ARBA00022806"/>
    </source>
</evidence>
<dbReference type="SMART" id="SM00490">
    <property type="entry name" value="HELICc"/>
    <property type="match status" value="1"/>
</dbReference>
<dbReference type="SUPFAM" id="SSF52540">
    <property type="entry name" value="P-loop containing nucleoside triphosphate hydrolases"/>
    <property type="match status" value="1"/>
</dbReference>
<keyword evidence="3" id="KW-0347">Helicase</keyword>
<dbReference type="PANTHER" id="PTHR12131:SF1">
    <property type="entry name" value="ATP-DEPENDENT RNA HELICASE SUPV3L1, MITOCHONDRIAL-RELATED"/>
    <property type="match status" value="1"/>
</dbReference>
<dbReference type="Pfam" id="PF12029">
    <property type="entry name" value="DUF3516"/>
    <property type="match status" value="1"/>
</dbReference>
<evidence type="ECO:0000256" key="1">
    <source>
        <dbReference type="ARBA" id="ARBA00022741"/>
    </source>
</evidence>
<accession>A0A939T2H5</accession>
<dbReference type="InterPro" id="IPR027417">
    <property type="entry name" value="P-loop_NTPase"/>
</dbReference>
<dbReference type="InterPro" id="IPR021904">
    <property type="entry name" value="DUF3516"/>
</dbReference>
<gene>
    <name evidence="7" type="ORF">J4573_21270</name>
</gene>
<dbReference type="GO" id="GO:0016787">
    <property type="term" value="F:hydrolase activity"/>
    <property type="evidence" value="ECO:0007669"/>
    <property type="project" value="UniProtKB-KW"/>
</dbReference>
<dbReference type="GO" id="GO:0003676">
    <property type="term" value="F:nucleic acid binding"/>
    <property type="evidence" value="ECO:0007669"/>
    <property type="project" value="InterPro"/>
</dbReference>
<dbReference type="GO" id="GO:0004386">
    <property type="term" value="F:helicase activity"/>
    <property type="evidence" value="ECO:0007669"/>
    <property type="project" value="UniProtKB-KW"/>
</dbReference>
<name>A0A939T2H5_9ACTN</name>
<keyword evidence="2" id="KW-0378">Hydrolase</keyword>
<dbReference type="Pfam" id="PF00270">
    <property type="entry name" value="DEAD"/>
    <property type="match status" value="1"/>
</dbReference>
<keyword evidence="1" id="KW-0547">Nucleotide-binding</keyword>
<protein>
    <submittedName>
        <fullName evidence="7">DUF3516 domain-containing protein</fullName>
    </submittedName>
</protein>
<dbReference type="PROSITE" id="PS51192">
    <property type="entry name" value="HELICASE_ATP_BIND_1"/>
    <property type="match status" value="1"/>
</dbReference>
<dbReference type="InterPro" id="IPR011545">
    <property type="entry name" value="DEAD/DEAH_box_helicase_dom"/>
</dbReference>
<evidence type="ECO:0000256" key="2">
    <source>
        <dbReference type="ARBA" id="ARBA00022801"/>
    </source>
</evidence>
<dbReference type="SMART" id="SM00487">
    <property type="entry name" value="DEXDc"/>
    <property type="match status" value="1"/>
</dbReference>
<proteinExistence type="predicted"/>
<evidence type="ECO:0000259" key="5">
    <source>
        <dbReference type="PROSITE" id="PS51192"/>
    </source>
</evidence>
<dbReference type="RefSeq" id="WP_208257523.1">
    <property type="nucleotide sequence ID" value="NZ_JAGEOJ010000008.1"/>
</dbReference>
<sequence>MTLIDRLPAEPDPDALFEAFEGWVSAERGVTLYPAQEEALIEAVSGSNVILATPTGSGKSLVAAGAQFAALARDEVSFYTAPIKALVSEKFFDLTAMFGSDNVGMMTGDASINADAPIICCTAEVLANIAMRDGAEADIGLVVMDEFHFYAEPERGWAWQIPILELPQAQFLLMSATLGDVARFEKDLSRRTGRPTAVVSSAERPVPLKYEYRTTPLHETIEELLSVQKAPIYLVHFTQAAAIERAQALMSINVCSKEEKARIADLIGGFRFTTKFGRNLSRFVRHGIGVHHAGMLPKYRRLVERLAQAGLLKVICGTDTLGVGVNVPIRTVVFTALSKYDGHRVRRLRAREFHQIAGRAGRAGFDTIGYVVAQAPDHVVENEKALAKAGDDPKKRRKVQRKKAPEGFVGWDEEVFAKLQTAEPEPLKSRFRVSHAMLLSVIGRPGNAYQAMKKLLTDNHEDRPAQRRHISQAIAIYRSLLAGGVVEQLEVPDEQGRWARITVDLQEDFALNQALSTFALAAFELLDPGSPTYALDVLSVIESTLEDPRQIIAAQLNKARGEAVAEMKAEGMEYEERMEALQDVDYPKPLEEELEAAYELYRRGHPWVGDHPLRPKTVVRDMYERAMTFTEYIAYYELARGEGMVLRYLSGAYKALQQTVPESIKNDDLIDLIEWLGELVRQVDSSLLNEWEQLANPGDETLDADLEERVTKVTANTRAFRVLVRNAMFRRVELAALEHYRDLAELDPDIDWPAAMDAYFEEHDDLFTGPDARGPQLLRIEEVPEDALWRVRQTFDDPAGDHDWGISAEVDLAGSDDAGEAVVKVTAVDRM</sequence>
<keyword evidence="4" id="KW-0067">ATP-binding</keyword>
<dbReference type="EMBL" id="JAGEOJ010000008">
    <property type="protein sequence ID" value="MBO2449646.1"/>
    <property type="molecule type" value="Genomic_DNA"/>
</dbReference>
<dbReference type="AlphaFoldDB" id="A0A939T2H5"/>